<comment type="catalytic activity">
    <reaction evidence="6 8">
        <text>2-deoxy-D-ribose 5-phosphate = D-glyceraldehyde 3-phosphate + acetaldehyde</text>
        <dbReference type="Rhea" id="RHEA:12821"/>
        <dbReference type="ChEBI" id="CHEBI:15343"/>
        <dbReference type="ChEBI" id="CHEBI:59776"/>
        <dbReference type="ChEBI" id="CHEBI:62877"/>
        <dbReference type="EC" id="4.1.2.4"/>
    </reaction>
</comment>
<dbReference type="GO" id="GO:0006018">
    <property type="term" value="P:2-deoxyribose 1-phosphate catabolic process"/>
    <property type="evidence" value="ECO:0007669"/>
    <property type="project" value="UniProtKB-UniRule"/>
</dbReference>
<dbReference type="EMBL" id="JAHHQF010000071">
    <property type="protein sequence ID" value="MBT9282967.1"/>
    <property type="molecule type" value="Genomic_DNA"/>
</dbReference>
<dbReference type="InterPro" id="IPR028581">
    <property type="entry name" value="DeoC_typeI"/>
</dbReference>
<evidence type="ECO:0000313" key="13">
    <source>
        <dbReference type="Proteomes" id="UP000748108"/>
    </source>
</evidence>
<evidence type="ECO:0000256" key="2">
    <source>
        <dbReference type="ARBA" id="ARBA00022490"/>
    </source>
</evidence>
<dbReference type="PANTHER" id="PTHR10889">
    <property type="entry name" value="DEOXYRIBOSE-PHOSPHATE ALDOLASE"/>
    <property type="match status" value="1"/>
</dbReference>
<evidence type="ECO:0000256" key="7">
    <source>
        <dbReference type="ARBA" id="ARBA00056337"/>
    </source>
</evidence>
<dbReference type="SMART" id="SM01133">
    <property type="entry name" value="DeoC"/>
    <property type="match status" value="1"/>
</dbReference>
<dbReference type="Pfam" id="PF01791">
    <property type="entry name" value="DeoC"/>
    <property type="match status" value="1"/>
</dbReference>
<comment type="pathway">
    <text evidence="8">Carbohydrate degradation; 2-deoxy-D-ribose 1-phosphate degradation; D-glyceraldehyde 3-phosphate and acetaldehyde from 2-deoxy-alpha-D-ribose 1-phosphate: step 2/2.</text>
</comment>
<name>A0A947G8R8_HYDSH</name>
<evidence type="ECO:0000256" key="3">
    <source>
        <dbReference type="ARBA" id="ARBA00022801"/>
    </source>
</evidence>
<dbReference type="PROSITE" id="PS51462">
    <property type="entry name" value="NUDIX"/>
    <property type="match status" value="1"/>
</dbReference>
<feature type="domain" description="Nudix hydrolase" evidence="11">
    <location>
        <begin position="1"/>
        <end position="133"/>
    </location>
</feature>
<evidence type="ECO:0000256" key="9">
    <source>
        <dbReference type="RuleBase" id="RU003476"/>
    </source>
</evidence>
<keyword evidence="5 8" id="KW-0704">Schiff base</keyword>
<dbReference type="EC" id="4.1.2.4" evidence="8"/>
<dbReference type="Proteomes" id="UP000748108">
    <property type="component" value="Unassembled WGS sequence"/>
</dbReference>
<evidence type="ECO:0000256" key="6">
    <source>
        <dbReference type="ARBA" id="ARBA00048791"/>
    </source>
</evidence>
<reference evidence="12" key="1">
    <citation type="journal article" date="2021" name="Microbiology">
        <title>Metagenomic Analysis of the Microbial Community in the Underground Coal Fire Area (Kemerovo Region, Russia) Revealed Predominance of Thermophilic Members of the Phyla Deinococcus-thermus, Aquificae, and Firmicutes.</title>
        <authorList>
            <person name="Kadnikov V."/>
            <person name="Mardanov A.V."/>
            <person name="Beletsky A.V."/>
            <person name="Karnachuk O.V."/>
            <person name="Ravin N.V."/>
        </authorList>
    </citation>
    <scope>NUCLEOTIDE SEQUENCE</scope>
    <source>
        <strain evidence="12">RBS10-49</strain>
    </source>
</reference>
<evidence type="ECO:0000259" key="11">
    <source>
        <dbReference type="PROSITE" id="PS51462"/>
    </source>
</evidence>
<protein>
    <recommendedName>
        <fullName evidence="8">Deoxyribose-phosphate aldolase</fullName>
        <shortName evidence="8">DERA</shortName>
        <ecNumber evidence="8">4.1.2.4</ecNumber>
    </recommendedName>
    <alternativeName>
        <fullName evidence="8">2-deoxy-D-ribose 5-phosphate aldolase</fullName>
    </alternativeName>
    <alternativeName>
        <fullName evidence="8">Phosphodeoxyriboaldolase</fullName>
        <shortName evidence="8">Deoxyriboaldolase</shortName>
    </alternativeName>
</protein>
<dbReference type="PANTHER" id="PTHR10889:SF1">
    <property type="entry name" value="DEOXYRIBOSE-PHOSPHATE ALDOLASE"/>
    <property type="match status" value="1"/>
</dbReference>
<dbReference type="Pfam" id="PF00293">
    <property type="entry name" value="NUDIX"/>
    <property type="match status" value="1"/>
</dbReference>
<gene>
    <name evidence="8 12" type="primary">deoC</name>
    <name evidence="12" type="ORF">KM312_10050</name>
</gene>
<dbReference type="InterPro" id="IPR000086">
    <property type="entry name" value="NUDIX_hydrolase_dom"/>
</dbReference>
<evidence type="ECO:0000256" key="5">
    <source>
        <dbReference type="ARBA" id="ARBA00023270"/>
    </source>
</evidence>
<comment type="similarity">
    <text evidence="9">Belongs to the Nudix hydrolase family.</text>
</comment>
<dbReference type="Gene3D" id="3.20.20.70">
    <property type="entry name" value="Aldolase class I"/>
    <property type="match status" value="1"/>
</dbReference>
<evidence type="ECO:0000256" key="1">
    <source>
        <dbReference type="ARBA" id="ARBA00010936"/>
    </source>
</evidence>
<keyword evidence="2 8" id="KW-0963">Cytoplasm</keyword>
<dbReference type="InterPro" id="IPR020084">
    <property type="entry name" value="NUDIX_hydrolase_CS"/>
</dbReference>
<dbReference type="PRINTS" id="PR00502">
    <property type="entry name" value="NUDIXFAMILY"/>
</dbReference>
<dbReference type="InterPro" id="IPR011343">
    <property type="entry name" value="DeoC"/>
</dbReference>
<evidence type="ECO:0000313" key="12">
    <source>
        <dbReference type="EMBL" id="MBT9282967.1"/>
    </source>
</evidence>
<dbReference type="SUPFAM" id="SSF55811">
    <property type="entry name" value="Nudix"/>
    <property type="match status" value="1"/>
</dbReference>
<comment type="similarity">
    <text evidence="1 8">Belongs to the DeoC/FbaB aldolase family. DeoC type 1 subfamily.</text>
</comment>
<keyword evidence="3 9" id="KW-0378">Hydrolase</keyword>
<dbReference type="FunFam" id="3.20.20.70:FF:000044">
    <property type="entry name" value="Deoxyribose-phosphate aldolase"/>
    <property type="match status" value="1"/>
</dbReference>
<evidence type="ECO:0000256" key="10">
    <source>
        <dbReference type="SAM" id="MobiDB-lite"/>
    </source>
</evidence>
<dbReference type="InterPro" id="IPR002915">
    <property type="entry name" value="DeoC/FbaB/LacD_aldolase"/>
</dbReference>
<organism evidence="12 13">
    <name type="scientific">Hydrogenibacillus schlegelii</name>
    <name type="common">Bacillus schlegelii</name>
    <dbReference type="NCBI Taxonomy" id="1484"/>
    <lineage>
        <taxon>Bacteria</taxon>
        <taxon>Bacillati</taxon>
        <taxon>Bacillota</taxon>
        <taxon>Bacilli</taxon>
        <taxon>Bacillales</taxon>
        <taxon>Bacillales Family X. Incertae Sedis</taxon>
        <taxon>Hydrogenibacillus</taxon>
    </lineage>
</organism>
<dbReference type="Gene3D" id="3.90.79.10">
    <property type="entry name" value="Nucleoside Triphosphate Pyrophosphohydrolase"/>
    <property type="match status" value="1"/>
</dbReference>
<dbReference type="InterPro" id="IPR015797">
    <property type="entry name" value="NUDIX_hydrolase-like_dom_sf"/>
</dbReference>
<dbReference type="CDD" id="cd00959">
    <property type="entry name" value="DeoC"/>
    <property type="match status" value="1"/>
</dbReference>
<evidence type="ECO:0000256" key="4">
    <source>
        <dbReference type="ARBA" id="ARBA00023239"/>
    </source>
</evidence>
<dbReference type="InterPro" id="IPR020476">
    <property type="entry name" value="Nudix_hydrolase"/>
</dbReference>
<dbReference type="GO" id="GO:0005737">
    <property type="term" value="C:cytoplasm"/>
    <property type="evidence" value="ECO:0007669"/>
    <property type="project" value="UniProtKB-SubCell"/>
</dbReference>
<feature type="active site" description="Proton donor/acceptor" evidence="8">
    <location>
        <position position="319"/>
    </location>
</feature>
<dbReference type="GO" id="GO:0009264">
    <property type="term" value="P:deoxyribonucleotide catabolic process"/>
    <property type="evidence" value="ECO:0007669"/>
    <property type="project" value="UniProtKB-UniRule"/>
</dbReference>
<dbReference type="GO" id="GO:0004139">
    <property type="term" value="F:deoxyribose-phosphate aldolase activity"/>
    <property type="evidence" value="ECO:0007669"/>
    <property type="project" value="UniProtKB-UniRule"/>
</dbReference>
<evidence type="ECO:0000256" key="8">
    <source>
        <dbReference type="HAMAP-Rule" id="MF_00114"/>
    </source>
</evidence>
<dbReference type="GO" id="GO:0016052">
    <property type="term" value="P:carbohydrate catabolic process"/>
    <property type="evidence" value="ECO:0007669"/>
    <property type="project" value="TreeGrafter"/>
</dbReference>
<feature type="active site" description="Schiff-base intermediate with acetaldehyde" evidence="8">
    <location>
        <position position="290"/>
    </location>
</feature>
<dbReference type="InterPro" id="IPR013785">
    <property type="entry name" value="Aldolase_TIM"/>
</dbReference>
<comment type="caution">
    <text evidence="12">The sequence shown here is derived from an EMBL/GenBank/DDBJ whole genome shotgun (WGS) entry which is preliminary data.</text>
</comment>
<dbReference type="AlphaFoldDB" id="A0A947G8R8"/>
<proteinExistence type="inferred from homology"/>
<dbReference type="HAMAP" id="MF_00114">
    <property type="entry name" value="DeoC_type1"/>
    <property type="match status" value="1"/>
</dbReference>
<keyword evidence="4 8" id="KW-0456">Lyase</keyword>
<dbReference type="CDD" id="cd03673">
    <property type="entry name" value="NUDIX_Ap6A_hydrolase"/>
    <property type="match status" value="1"/>
</dbReference>
<sequence length="367" mass="39058">MNDIAAGGVVYTVEGGALRLLFIDDRFGYLSLPKGHPEPGESLEQAALREIEEETGIRGRIVAPLGEVAYAFQSGDGQTVHKTVHYYLIEKTGGTLRVQEEEIAGVRWIPADGALPAQEEAGYPNNRPILVRALQALRREIARRIDHTLLKPEATKDDILRLVEDAVRYGFAAVCVQPWWVSLVADRLRGTGIRTCAVVGFPLGGTLPEAKAYEAYQAVRAGAEEIDVVVNLGALKSGDEDGVRRDLEAVIEAAKPQAAVKVILETALLTEEEKRRAAEWAVAAGADFVKTSTGFGPGGATVEDVRLIRSVVGDRAGVKASGGIRTLSVALALLEAGADRLGTSSGPAIVRELPAPEDAASDEKAVP</sequence>
<accession>A0A947G8R8</accession>
<dbReference type="PROSITE" id="PS00893">
    <property type="entry name" value="NUDIX_BOX"/>
    <property type="match status" value="1"/>
</dbReference>
<comment type="subcellular location">
    <subcellularLocation>
        <location evidence="8">Cytoplasm</location>
    </subcellularLocation>
</comment>
<comment type="function">
    <text evidence="7 8">Catalyzes a reversible aldol reaction between acetaldehyde and D-glyceraldehyde 3-phosphate to generate 2-deoxy-D-ribose 5-phosphate.</text>
</comment>
<feature type="region of interest" description="Disordered" evidence="10">
    <location>
        <begin position="344"/>
        <end position="367"/>
    </location>
</feature>
<dbReference type="NCBIfam" id="TIGR00126">
    <property type="entry name" value="deoC"/>
    <property type="match status" value="1"/>
</dbReference>
<dbReference type="GO" id="GO:0016787">
    <property type="term" value="F:hydrolase activity"/>
    <property type="evidence" value="ECO:0007669"/>
    <property type="project" value="UniProtKB-KW"/>
</dbReference>
<dbReference type="SUPFAM" id="SSF51569">
    <property type="entry name" value="Aldolase"/>
    <property type="match status" value="1"/>
</dbReference>
<feature type="active site" description="Proton donor/acceptor" evidence="8">
    <location>
        <position position="227"/>
    </location>
</feature>